<protein>
    <recommendedName>
        <fullName evidence="3">DNA binding protein</fullName>
    </recommendedName>
</protein>
<dbReference type="EMBL" id="KU574722">
    <property type="protein sequence ID" value="AMM43747.1"/>
    <property type="molecule type" value="Genomic_DNA"/>
</dbReference>
<accession>A0A1L2CUR6</accession>
<evidence type="ECO:0000313" key="1">
    <source>
        <dbReference type="EMBL" id="AMM43747.1"/>
    </source>
</evidence>
<organism evidence="1 2">
    <name type="scientific">Pectobacterium phage vB_PcaM_CBB</name>
    <dbReference type="NCBI Taxonomy" id="2772511"/>
    <lineage>
        <taxon>Viruses</taxon>
        <taxon>Duplodnaviria</taxon>
        <taxon>Heunggongvirae</taxon>
        <taxon>Uroviricota</taxon>
        <taxon>Caudoviricetes</taxon>
        <taxon>Mimasvirus</taxon>
        <taxon>Mimasvirus CBB</taxon>
    </lineage>
</organism>
<reference evidence="2" key="1">
    <citation type="submission" date="2016-01" db="EMBL/GenBank/DDBJ databases">
        <title>Isolation and Characterization of Enterobacteria phage CBB.</title>
        <authorList>
            <person name="Buttimer C.T.H."/>
            <person name="Hendrix H."/>
            <person name="Alexandre H."/>
            <person name="O'Mahony J."/>
            <person name="Lavigne R."/>
            <person name="Coffey A."/>
        </authorList>
    </citation>
    <scope>NUCLEOTIDE SEQUENCE [LARGE SCALE GENOMIC DNA]</scope>
</reference>
<proteinExistence type="predicted"/>
<evidence type="ECO:0000313" key="2">
    <source>
        <dbReference type="Proteomes" id="UP000223891"/>
    </source>
</evidence>
<evidence type="ECO:0008006" key="3">
    <source>
        <dbReference type="Google" id="ProtNLM"/>
    </source>
</evidence>
<gene>
    <name evidence="1" type="ORF">CBB_182</name>
</gene>
<keyword evidence="2" id="KW-1185">Reference proteome</keyword>
<sequence>MYKICGVGINDADYKVTFYNNDGKRSHCPFYRRWSSMINRCYNGKFSSYNNSEVCEEWLTFSNFKAWMETQDWENKELDKDLMFPNNQIYCPDKCLFVPKELNSLFVDSKSNRGDYAIGVSFEKRRNKFESYISLNNKKKHLGYYPDEYSAHFQWQIHKLNLLENSLSLFSDQIYLSIINLRIEKLKNDMENSIITESLHHF</sequence>
<dbReference type="Proteomes" id="UP000223891">
    <property type="component" value="Segment"/>
</dbReference>
<name>A0A1L2CUR6_9CAUD</name>